<evidence type="ECO:0000313" key="1">
    <source>
        <dbReference type="EMBL" id="JAD48428.1"/>
    </source>
</evidence>
<accession>A0A0A9AET8</accession>
<reference evidence="1" key="2">
    <citation type="journal article" date="2015" name="Data Brief">
        <title>Shoot transcriptome of the giant reed, Arundo donax.</title>
        <authorList>
            <person name="Barrero R.A."/>
            <person name="Guerrero F.D."/>
            <person name="Moolhuijzen P."/>
            <person name="Goolsby J.A."/>
            <person name="Tidwell J."/>
            <person name="Bellgard S.E."/>
            <person name="Bellgard M.I."/>
        </authorList>
    </citation>
    <scope>NUCLEOTIDE SEQUENCE</scope>
    <source>
        <tissue evidence="1">Shoot tissue taken approximately 20 cm above the soil surface</tissue>
    </source>
</reference>
<organism evidence="1">
    <name type="scientific">Arundo donax</name>
    <name type="common">Giant reed</name>
    <name type="synonym">Donax arundinaceus</name>
    <dbReference type="NCBI Taxonomy" id="35708"/>
    <lineage>
        <taxon>Eukaryota</taxon>
        <taxon>Viridiplantae</taxon>
        <taxon>Streptophyta</taxon>
        <taxon>Embryophyta</taxon>
        <taxon>Tracheophyta</taxon>
        <taxon>Spermatophyta</taxon>
        <taxon>Magnoliopsida</taxon>
        <taxon>Liliopsida</taxon>
        <taxon>Poales</taxon>
        <taxon>Poaceae</taxon>
        <taxon>PACMAD clade</taxon>
        <taxon>Arundinoideae</taxon>
        <taxon>Arundineae</taxon>
        <taxon>Arundo</taxon>
    </lineage>
</organism>
<dbReference type="AlphaFoldDB" id="A0A0A9AET8"/>
<protein>
    <submittedName>
        <fullName evidence="1">Uncharacterized protein</fullName>
    </submittedName>
</protein>
<dbReference type="EMBL" id="GBRH01249467">
    <property type="protein sequence ID" value="JAD48428.1"/>
    <property type="molecule type" value="Transcribed_RNA"/>
</dbReference>
<proteinExistence type="predicted"/>
<name>A0A0A9AET8_ARUDO</name>
<sequence>MSCSQTSSSRINMLLPTNAVWSKQHTSSRSFPISSLTVIEPICTRNLQIFLARRLWYSLLLPLHAALLHHRPKLTSIAPCTKLLGGSEAICRARHDFPIPDNPTMRTTR</sequence>
<reference evidence="1" key="1">
    <citation type="submission" date="2014-09" db="EMBL/GenBank/DDBJ databases">
        <authorList>
            <person name="Magalhaes I.L.F."/>
            <person name="Oliveira U."/>
            <person name="Santos F.R."/>
            <person name="Vidigal T.H.D.A."/>
            <person name="Brescovit A.D."/>
            <person name="Santos A.J."/>
        </authorList>
    </citation>
    <scope>NUCLEOTIDE SEQUENCE</scope>
    <source>
        <tissue evidence="1">Shoot tissue taken approximately 20 cm above the soil surface</tissue>
    </source>
</reference>